<reference evidence="6" key="1">
    <citation type="journal article" date="2018" name="PLoS Negl. Trop. Dis.">
        <title>An insight into the salivary gland and fat body transcriptome of Panstrongylus lignarius (Hemiptera: Heteroptera), the main vector of Chagas disease in Peru.</title>
        <authorList>
            <person name="Nevoa J.C."/>
            <person name="Mendes M.T."/>
            <person name="da Silva M.V."/>
            <person name="Soares S.C."/>
            <person name="Oliveira C.J.F."/>
            <person name="Ribeiro J.M.C."/>
        </authorList>
    </citation>
    <scope>NUCLEOTIDE SEQUENCE</scope>
</reference>
<comment type="subcellular location">
    <subcellularLocation>
        <location evidence="1">Secreted</location>
    </subcellularLocation>
</comment>
<comment type="similarity">
    <text evidence="4">Belongs to the calycin superfamily. Triabin family.</text>
</comment>
<keyword evidence="2" id="KW-0964">Secreted</keyword>
<dbReference type="PANTHER" id="PTHR10612">
    <property type="entry name" value="APOLIPOPROTEIN D"/>
    <property type="match status" value="1"/>
</dbReference>
<dbReference type="GO" id="GO:0005737">
    <property type="term" value="C:cytoplasm"/>
    <property type="evidence" value="ECO:0007669"/>
    <property type="project" value="TreeGrafter"/>
</dbReference>
<evidence type="ECO:0000256" key="4">
    <source>
        <dbReference type="ARBA" id="ARBA00034121"/>
    </source>
</evidence>
<dbReference type="PANTHER" id="PTHR10612:SF34">
    <property type="entry name" value="APOLIPOPROTEIN D"/>
    <property type="match status" value="1"/>
</dbReference>
<dbReference type="GO" id="GO:0005576">
    <property type="term" value="C:extracellular region"/>
    <property type="evidence" value="ECO:0007669"/>
    <property type="project" value="UniProtKB-SubCell"/>
</dbReference>
<dbReference type="SUPFAM" id="SSF50814">
    <property type="entry name" value="Lipocalins"/>
    <property type="match status" value="1"/>
</dbReference>
<dbReference type="GO" id="GO:0030682">
    <property type="term" value="P:symbiont-mediated perturbation of host defenses"/>
    <property type="evidence" value="ECO:0007669"/>
    <property type="project" value="InterPro"/>
</dbReference>
<organism evidence="6">
    <name type="scientific">Panstrongylus lignarius</name>
    <dbReference type="NCBI Taxonomy" id="156445"/>
    <lineage>
        <taxon>Eukaryota</taxon>
        <taxon>Metazoa</taxon>
        <taxon>Ecdysozoa</taxon>
        <taxon>Arthropoda</taxon>
        <taxon>Hexapoda</taxon>
        <taxon>Insecta</taxon>
        <taxon>Pterygota</taxon>
        <taxon>Neoptera</taxon>
        <taxon>Paraneoptera</taxon>
        <taxon>Hemiptera</taxon>
        <taxon>Heteroptera</taxon>
        <taxon>Panheteroptera</taxon>
        <taxon>Cimicomorpha</taxon>
        <taxon>Reduviidae</taxon>
        <taxon>Triatominae</taxon>
        <taxon>Panstrongylus</taxon>
    </lineage>
</organism>
<feature type="signal peptide" evidence="5">
    <location>
        <begin position="1"/>
        <end position="19"/>
    </location>
</feature>
<accession>A0A224XY40</accession>
<proteinExistence type="inferred from homology"/>
<dbReference type="Pfam" id="PF03973">
    <property type="entry name" value="Triabin"/>
    <property type="match status" value="1"/>
</dbReference>
<sequence length="204" mass="23956">MGKFLTAICLVSFISLSTASLKKSKFIPWELGECLINDYIQIKEFDAEKFFNGTWYELFNYETYLFDMKGKCTALQSKISDNNVDILFYQYSYNQSKWETLKGFTLLKEMEGSEFMVQYPTFDELHHITIPYSVVYTDYDNYAVFYSCQSIYGMKLEMSWVSTRQRGDLSKYLDIEQVLARSGLNFILFDVSVQESCDHDEPKL</sequence>
<dbReference type="EMBL" id="GFTR01003427">
    <property type="protein sequence ID" value="JAW12999.1"/>
    <property type="molecule type" value="Transcribed_RNA"/>
</dbReference>
<dbReference type="AlphaFoldDB" id="A0A224XY40"/>
<feature type="chain" id="PRO_5012713989" evidence="5">
    <location>
        <begin position="20"/>
        <end position="204"/>
    </location>
</feature>
<dbReference type="InterPro" id="IPR012674">
    <property type="entry name" value="Calycin"/>
</dbReference>
<evidence type="ECO:0000256" key="5">
    <source>
        <dbReference type="SAM" id="SignalP"/>
    </source>
</evidence>
<evidence type="ECO:0000256" key="2">
    <source>
        <dbReference type="ARBA" id="ARBA00022525"/>
    </source>
</evidence>
<dbReference type="GO" id="GO:0000302">
    <property type="term" value="P:response to reactive oxygen species"/>
    <property type="evidence" value="ECO:0007669"/>
    <property type="project" value="TreeGrafter"/>
</dbReference>
<protein>
    <submittedName>
        <fullName evidence="6">Putative pallidipin-like lipocalin</fullName>
    </submittedName>
</protein>
<dbReference type="Gene3D" id="2.40.128.20">
    <property type="match status" value="1"/>
</dbReference>
<dbReference type="InterPro" id="IPR005657">
    <property type="entry name" value="Triabi/Procalin"/>
</dbReference>
<evidence type="ECO:0000313" key="6">
    <source>
        <dbReference type="EMBL" id="JAW12999.1"/>
    </source>
</evidence>
<evidence type="ECO:0000256" key="1">
    <source>
        <dbReference type="ARBA" id="ARBA00004613"/>
    </source>
</evidence>
<evidence type="ECO:0000256" key="3">
    <source>
        <dbReference type="ARBA" id="ARBA00022729"/>
    </source>
</evidence>
<keyword evidence="3 5" id="KW-0732">Signal</keyword>
<dbReference type="GO" id="GO:0006629">
    <property type="term" value="P:lipid metabolic process"/>
    <property type="evidence" value="ECO:0007669"/>
    <property type="project" value="TreeGrafter"/>
</dbReference>
<name>A0A224XY40_9HEMI</name>